<feature type="region of interest" description="Disordered" evidence="1">
    <location>
        <begin position="1"/>
        <end position="68"/>
    </location>
</feature>
<dbReference type="Pfam" id="PF24458">
    <property type="entry name" value="DUF7573"/>
    <property type="match status" value="1"/>
</dbReference>
<name>A0A238VYQ3_HALVU</name>
<dbReference type="Proteomes" id="UP000198397">
    <property type="component" value="Unassembled WGS sequence"/>
</dbReference>
<organism evidence="3 4">
    <name type="scientific">Halorubrum vacuolatum</name>
    <name type="common">Natronobacterium vacuolatum</name>
    <dbReference type="NCBI Taxonomy" id="63740"/>
    <lineage>
        <taxon>Archaea</taxon>
        <taxon>Methanobacteriati</taxon>
        <taxon>Methanobacteriota</taxon>
        <taxon>Stenosarchaea group</taxon>
        <taxon>Halobacteria</taxon>
        <taxon>Halobacteriales</taxon>
        <taxon>Haloferacaceae</taxon>
        <taxon>Halorubrum</taxon>
    </lineage>
</organism>
<feature type="compositionally biased region" description="Acidic residues" evidence="1">
    <location>
        <begin position="18"/>
        <end position="33"/>
    </location>
</feature>
<feature type="domain" description="DUF7573" evidence="2">
    <location>
        <begin position="58"/>
        <end position="96"/>
    </location>
</feature>
<evidence type="ECO:0000313" key="3">
    <source>
        <dbReference type="EMBL" id="SNR38599.1"/>
    </source>
</evidence>
<dbReference type="RefSeq" id="WP_089384201.1">
    <property type="nucleotide sequence ID" value="NZ_FZNQ01000004.1"/>
</dbReference>
<evidence type="ECO:0000256" key="1">
    <source>
        <dbReference type="SAM" id="MobiDB-lite"/>
    </source>
</evidence>
<dbReference type="OrthoDB" id="157634at2157"/>
<evidence type="ECO:0000259" key="2">
    <source>
        <dbReference type="Pfam" id="PF24458"/>
    </source>
</evidence>
<reference evidence="3 4" key="1">
    <citation type="submission" date="2017-06" db="EMBL/GenBank/DDBJ databases">
        <authorList>
            <person name="Kim H.J."/>
            <person name="Triplett B.A."/>
        </authorList>
    </citation>
    <scope>NUCLEOTIDE SEQUENCE [LARGE SCALE GENOMIC DNA]</scope>
    <source>
        <strain evidence="3 4">DSM 8800</strain>
    </source>
</reference>
<dbReference type="InterPro" id="IPR055995">
    <property type="entry name" value="DUF7573"/>
</dbReference>
<protein>
    <recommendedName>
        <fullName evidence="2">DUF7573 domain-containing protein</fullName>
    </recommendedName>
</protein>
<accession>A0A238VYQ3</accession>
<feature type="compositionally biased region" description="Basic and acidic residues" evidence="1">
    <location>
        <begin position="34"/>
        <end position="48"/>
    </location>
</feature>
<dbReference type="AlphaFoldDB" id="A0A238VYQ3"/>
<evidence type="ECO:0000313" key="4">
    <source>
        <dbReference type="Proteomes" id="UP000198397"/>
    </source>
</evidence>
<sequence>MPEDRSLDEFIDAGAGSDNDDPVDGEDDSIDEVGSERDGSEHPERDGSEPPDDGVIPARSTSTWTSGGVACPRCGTVVERRWIDDDEAVCADCFQW</sequence>
<keyword evidence="4" id="KW-1185">Reference proteome</keyword>
<proteinExistence type="predicted"/>
<gene>
    <name evidence="3" type="ORF">SAMN06264855_104162</name>
</gene>
<dbReference type="EMBL" id="FZNQ01000004">
    <property type="protein sequence ID" value="SNR38599.1"/>
    <property type="molecule type" value="Genomic_DNA"/>
</dbReference>